<evidence type="ECO:0000313" key="2">
    <source>
        <dbReference type="Proteomes" id="UP000814033"/>
    </source>
</evidence>
<evidence type="ECO:0000313" key="1">
    <source>
        <dbReference type="EMBL" id="KAI0047316.1"/>
    </source>
</evidence>
<accession>A0ACB8RU70</accession>
<reference evidence="1" key="1">
    <citation type="submission" date="2021-02" db="EMBL/GenBank/DDBJ databases">
        <authorList>
            <consortium name="DOE Joint Genome Institute"/>
            <person name="Ahrendt S."/>
            <person name="Looney B.P."/>
            <person name="Miyauchi S."/>
            <person name="Morin E."/>
            <person name="Drula E."/>
            <person name="Courty P.E."/>
            <person name="Chicoki N."/>
            <person name="Fauchery L."/>
            <person name="Kohler A."/>
            <person name="Kuo A."/>
            <person name="Labutti K."/>
            <person name="Pangilinan J."/>
            <person name="Lipzen A."/>
            <person name="Riley R."/>
            <person name="Andreopoulos W."/>
            <person name="He G."/>
            <person name="Johnson J."/>
            <person name="Barry K.W."/>
            <person name="Grigoriev I.V."/>
            <person name="Nagy L."/>
            <person name="Hibbett D."/>
            <person name="Henrissat B."/>
            <person name="Matheny P.B."/>
            <person name="Labbe J."/>
            <person name="Martin F."/>
        </authorList>
    </citation>
    <scope>NUCLEOTIDE SEQUENCE</scope>
    <source>
        <strain evidence="1">FP105234-sp</strain>
    </source>
</reference>
<keyword evidence="2" id="KW-1185">Reference proteome</keyword>
<name>A0ACB8RU70_9AGAM</name>
<comment type="caution">
    <text evidence="1">The sequence shown here is derived from an EMBL/GenBank/DDBJ whole genome shotgun (WGS) entry which is preliminary data.</text>
</comment>
<protein>
    <submittedName>
        <fullName evidence="1">Translational machinery component</fullName>
    </submittedName>
</protein>
<reference evidence="1" key="2">
    <citation type="journal article" date="2022" name="New Phytol.">
        <title>Evolutionary transition to the ectomycorrhizal habit in the genomes of a hyperdiverse lineage of mushroom-forming fungi.</title>
        <authorList>
            <person name="Looney B."/>
            <person name="Miyauchi S."/>
            <person name="Morin E."/>
            <person name="Drula E."/>
            <person name="Courty P.E."/>
            <person name="Kohler A."/>
            <person name="Kuo A."/>
            <person name="LaButti K."/>
            <person name="Pangilinan J."/>
            <person name="Lipzen A."/>
            <person name="Riley R."/>
            <person name="Andreopoulos W."/>
            <person name="He G."/>
            <person name="Johnson J."/>
            <person name="Nolan M."/>
            <person name="Tritt A."/>
            <person name="Barry K.W."/>
            <person name="Grigoriev I.V."/>
            <person name="Nagy L.G."/>
            <person name="Hibbett D."/>
            <person name="Henrissat B."/>
            <person name="Matheny P.B."/>
            <person name="Labbe J."/>
            <person name="Martin F.M."/>
        </authorList>
    </citation>
    <scope>NUCLEOTIDE SEQUENCE</scope>
    <source>
        <strain evidence="1">FP105234-sp</strain>
    </source>
</reference>
<proteinExistence type="predicted"/>
<dbReference type="EMBL" id="MU275907">
    <property type="protein sequence ID" value="KAI0047316.1"/>
    <property type="molecule type" value="Genomic_DNA"/>
</dbReference>
<organism evidence="1 2">
    <name type="scientific">Auriscalpium vulgare</name>
    <dbReference type="NCBI Taxonomy" id="40419"/>
    <lineage>
        <taxon>Eukaryota</taxon>
        <taxon>Fungi</taxon>
        <taxon>Dikarya</taxon>
        <taxon>Basidiomycota</taxon>
        <taxon>Agaricomycotina</taxon>
        <taxon>Agaricomycetes</taxon>
        <taxon>Russulales</taxon>
        <taxon>Auriscalpiaceae</taxon>
        <taxon>Auriscalpium</taxon>
    </lineage>
</organism>
<dbReference type="Proteomes" id="UP000814033">
    <property type="component" value="Unassembled WGS sequence"/>
</dbReference>
<sequence>MSLRLLRASTSNVVRRFNRPFSVSASCRLEVDVPPPTLSSINDGPPTAPTHSHPRGAPPRSARKDDIGLNPLTGVLKGLQYHVHVVCTSNNTHITLTDEIGRPIPEGTWSGGLVGFKGVNRSGYEAAYQCAIRAFARMTEVTLDKPGARFELLFKGFGQGRDAVYKALMTSEGELIRQFVNRVTDKTPIKIGGTRARKVRRL</sequence>
<gene>
    <name evidence="1" type="ORF">FA95DRAFT_1267976</name>
</gene>